<evidence type="ECO:0000313" key="1">
    <source>
        <dbReference type="EMBL" id="RZM84317.1"/>
    </source>
</evidence>
<sequence>MKLKISKKKLKSLSKDLTTIPATKTAEIGGGDKWSHYGHCEPTRVVYCGSFDCPSDPNDTNCGTYTCH</sequence>
<dbReference type="Proteomes" id="UP000292345">
    <property type="component" value="Unassembled WGS sequence"/>
</dbReference>
<reference evidence="1 2" key="1">
    <citation type="submission" date="2018-01" db="EMBL/GenBank/DDBJ databases">
        <title>Co-occurrence of chitin degradation, pigmentation and bioactivity in marine Pseudoalteromonas.</title>
        <authorList>
            <person name="Paulsen S."/>
            <person name="Gram L."/>
            <person name="Machado H."/>
        </authorList>
    </citation>
    <scope>NUCLEOTIDE SEQUENCE [LARGE SCALE GENOMIC DNA]</scope>
    <source>
        <strain evidence="1 2">S1946</strain>
    </source>
</reference>
<protein>
    <submittedName>
        <fullName evidence="1">Uncharacterized protein</fullName>
    </submittedName>
</protein>
<organism evidence="1 2">
    <name type="scientific">Pseudoalteromonas rubra</name>
    <dbReference type="NCBI Taxonomy" id="43658"/>
    <lineage>
        <taxon>Bacteria</taxon>
        <taxon>Pseudomonadati</taxon>
        <taxon>Pseudomonadota</taxon>
        <taxon>Gammaproteobacteria</taxon>
        <taxon>Alteromonadales</taxon>
        <taxon>Pseudoalteromonadaceae</taxon>
        <taxon>Pseudoalteromonas</taxon>
    </lineage>
</organism>
<accession>A0A4Q7EKA7</accession>
<dbReference type="EMBL" id="PPUZ01000010">
    <property type="protein sequence ID" value="RZM84317.1"/>
    <property type="molecule type" value="Genomic_DNA"/>
</dbReference>
<comment type="caution">
    <text evidence="1">The sequence shown here is derived from an EMBL/GenBank/DDBJ whole genome shotgun (WGS) entry which is preliminary data.</text>
</comment>
<proteinExistence type="predicted"/>
<dbReference type="AlphaFoldDB" id="A0A4Q7EKA7"/>
<dbReference type="RefSeq" id="WP_130244277.1">
    <property type="nucleotide sequence ID" value="NZ_PPUZ01000010.1"/>
</dbReference>
<evidence type="ECO:0000313" key="2">
    <source>
        <dbReference type="Proteomes" id="UP000292345"/>
    </source>
</evidence>
<gene>
    <name evidence="1" type="ORF">C3B51_04195</name>
</gene>
<name>A0A4Q7EKA7_9GAMM</name>